<dbReference type="AlphaFoldDB" id="A0A9X8QYH6"/>
<accession>A0A9X8QYH6</accession>
<evidence type="ECO:0000313" key="2">
    <source>
        <dbReference type="EMBL" id="SHN08498.1"/>
    </source>
</evidence>
<feature type="compositionally biased region" description="Basic and acidic residues" evidence="1">
    <location>
        <begin position="67"/>
        <end position="85"/>
    </location>
</feature>
<organism evidence="2 3">
    <name type="scientific">Streptomyces yunnanensis</name>
    <dbReference type="NCBI Taxonomy" id="156453"/>
    <lineage>
        <taxon>Bacteria</taxon>
        <taxon>Bacillati</taxon>
        <taxon>Actinomycetota</taxon>
        <taxon>Actinomycetes</taxon>
        <taxon>Kitasatosporales</taxon>
        <taxon>Streptomycetaceae</taxon>
        <taxon>Streptomyces</taxon>
    </lineage>
</organism>
<evidence type="ECO:0000313" key="3">
    <source>
        <dbReference type="Proteomes" id="UP000184388"/>
    </source>
</evidence>
<dbReference type="RefSeq" id="WP_143179729.1">
    <property type="nucleotide sequence ID" value="NZ_FRBK01000019.1"/>
</dbReference>
<dbReference type="Proteomes" id="UP000184388">
    <property type="component" value="Unassembled WGS sequence"/>
</dbReference>
<gene>
    <name evidence="2" type="ORF">SAMN05216268_11986</name>
</gene>
<evidence type="ECO:0000256" key="1">
    <source>
        <dbReference type="SAM" id="MobiDB-lite"/>
    </source>
</evidence>
<proteinExistence type="predicted"/>
<reference evidence="3" key="1">
    <citation type="submission" date="2016-11" db="EMBL/GenBank/DDBJ databases">
        <authorList>
            <person name="Jaros S."/>
            <person name="Januszkiewicz K."/>
            <person name="Wedrychowicz H."/>
        </authorList>
    </citation>
    <scope>NUCLEOTIDE SEQUENCE [LARGE SCALE GENOMIC DNA]</scope>
    <source>
        <strain evidence="3">CGMCC 4.3555</strain>
    </source>
</reference>
<sequence>MSVPPGADPTLWELHRAVSQLREDLRGDLAQLAARLDQVVTEDVYRADQRAVDRRISQIEAGLSGLRGEHDQATERAQQQRREDQAQAAATRRLVVSSFVSPLGLMALQLWLASRGAAP</sequence>
<dbReference type="EMBL" id="FRBK01000019">
    <property type="protein sequence ID" value="SHN08498.1"/>
    <property type="molecule type" value="Genomic_DNA"/>
</dbReference>
<feature type="region of interest" description="Disordered" evidence="1">
    <location>
        <begin position="63"/>
        <end position="87"/>
    </location>
</feature>
<name>A0A9X8QYH6_9ACTN</name>
<protein>
    <submittedName>
        <fullName evidence="2">Uncharacterized protein</fullName>
    </submittedName>
</protein>
<comment type="caution">
    <text evidence="2">The sequence shown here is derived from an EMBL/GenBank/DDBJ whole genome shotgun (WGS) entry which is preliminary data.</text>
</comment>